<organism evidence="1 2">
    <name type="scientific">Brachionus calyciflorus</name>
    <dbReference type="NCBI Taxonomy" id="104777"/>
    <lineage>
        <taxon>Eukaryota</taxon>
        <taxon>Metazoa</taxon>
        <taxon>Spiralia</taxon>
        <taxon>Gnathifera</taxon>
        <taxon>Rotifera</taxon>
        <taxon>Eurotatoria</taxon>
        <taxon>Monogononta</taxon>
        <taxon>Pseudotrocha</taxon>
        <taxon>Ploima</taxon>
        <taxon>Brachionidae</taxon>
        <taxon>Brachionus</taxon>
    </lineage>
</organism>
<accession>A0A813MNN0</accession>
<dbReference type="EMBL" id="CAJNOC010000176">
    <property type="protein sequence ID" value="CAF0723067.1"/>
    <property type="molecule type" value="Genomic_DNA"/>
</dbReference>
<dbReference type="AlphaFoldDB" id="A0A813MNN0"/>
<evidence type="ECO:0000313" key="2">
    <source>
        <dbReference type="Proteomes" id="UP000663879"/>
    </source>
</evidence>
<proteinExistence type="predicted"/>
<dbReference type="OrthoDB" id="10064310at2759"/>
<name>A0A813MNN0_9BILA</name>
<protein>
    <submittedName>
        <fullName evidence="1">Uncharacterized protein</fullName>
    </submittedName>
</protein>
<gene>
    <name evidence="1" type="ORF">OXX778_LOCUS2305</name>
</gene>
<evidence type="ECO:0000313" key="1">
    <source>
        <dbReference type="EMBL" id="CAF0723067.1"/>
    </source>
</evidence>
<sequence length="139" mass="16351">MTGKNLKKNSKESVVLVRYPIEIRKEKCAVCKRKGVFLCEHDTYVRDEIHSSYIQEGRFYLDPRKSKTVNSYDFDTSRSDNFENKMKKLEKNKFIPDDDLNTNENETKNEDVPIVEQKIDSERNNSKTTNKKSAYCNLI</sequence>
<dbReference type="Proteomes" id="UP000663879">
    <property type="component" value="Unassembled WGS sequence"/>
</dbReference>
<comment type="caution">
    <text evidence="1">The sequence shown here is derived from an EMBL/GenBank/DDBJ whole genome shotgun (WGS) entry which is preliminary data.</text>
</comment>
<keyword evidence="2" id="KW-1185">Reference proteome</keyword>
<reference evidence="1" key="1">
    <citation type="submission" date="2021-02" db="EMBL/GenBank/DDBJ databases">
        <authorList>
            <person name="Nowell W R."/>
        </authorList>
    </citation>
    <scope>NUCLEOTIDE SEQUENCE</scope>
    <source>
        <strain evidence="1">Ploen Becks lab</strain>
    </source>
</reference>